<organism evidence="1">
    <name type="scientific">viral metagenome</name>
    <dbReference type="NCBI Taxonomy" id="1070528"/>
    <lineage>
        <taxon>unclassified sequences</taxon>
        <taxon>metagenomes</taxon>
        <taxon>organismal metagenomes</taxon>
    </lineage>
</organism>
<sequence>MITQFFNSTQPHVLLFEFGKGTSSGGCYKRKKNGEVWTHTISISRPVLARSCTDNPLEMVNDLLIPEGMRMDSLVI</sequence>
<dbReference type="EMBL" id="MN740283">
    <property type="protein sequence ID" value="QHT97672.1"/>
    <property type="molecule type" value="Genomic_DNA"/>
</dbReference>
<protein>
    <submittedName>
        <fullName evidence="1">Uncharacterized protein</fullName>
    </submittedName>
</protein>
<name>A0A6C0IX35_9ZZZZ</name>
<accession>A0A6C0IX35</accession>
<reference evidence="1" key="1">
    <citation type="journal article" date="2020" name="Nature">
        <title>Giant virus diversity and host interactions through global metagenomics.</title>
        <authorList>
            <person name="Schulz F."/>
            <person name="Roux S."/>
            <person name="Paez-Espino D."/>
            <person name="Jungbluth S."/>
            <person name="Walsh D.A."/>
            <person name="Denef V.J."/>
            <person name="McMahon K.D."/>
            <person name="Konstantinidis K.T."/>
            <person name="Eloe-Fadrosh E.A."/>
            <person name="Kyrpides N.C."/>
            <person name="Woyke T."/>
        </authorList>
    </citation>
    <scope>NUCLEOTIDE SEQUENCE</scope>
    <source>
        <strain evidence="1">GVMAG-M-3300025572-1</strain>
    </source>
</reference>
<dbReference type="AlphaFoldDB" id="A0A6C0IX35"/>
<evidence type="ECO:0000313" key="1">
    <source>
        <dbReference type="EMBL" id="QHT97672.1"/>
    </source>
</evidence>
<proteinExistence type="predicted"/>